<name>A0A1H5UPY2_9FLAO</name>
<evidence type="ECO:0000313" key="1">
    <source>
        <dbReference type="EMBL" id="SEF77086.1"/>
    </source>
</evidence>
<dbReference type="RefSeq" id="WP_103912849.1">
    <property type="nucleotide sequence ID" value="NZ_FNUS01000001.1"/>
</dbReference>
<gene>
    <name evidence="1" type="ORF">SAMN05421847_0870</name>
</gene>
<dbReference type="OrthoDB" id="773198at2"/>
<keyword evidence="2" id="KW-1185">Reference proteome</keyword>
<accession>A0A1H5UPY2</accession>
<dbReference type="Proteomes" id="UP000236738">
    <property type="component" value="Unassembled WGS sequence"/>
</dbReference>
<reference evidence="2" key="1">
    <citation type="submission" date="2016-10" db="EMBL/GenBank/DDBJ databases">
        <authorList>
            <person name="Varghese N."/>
            <person name="Submissions S."/>
        </authorList>
    </citation>
    <scope>NUCLEOTIDE SEQUENCE [LARGE SCALE GENOMIC DNA]</scope>
    <source>
        <strain evidence="2">DSM 21580</strain>
    </source>
</reference>
<protein>
    <submittedName>
        <fullName evidence="1">Uncharacterized protein</fullName>
    </submittedName>
</protein>
<sequence>MDINAEKIELAQEILKIQDVEIISKLKKSLKNFIKQEKIKPMSLEQFYAEIDESLRDSENDNVFTTSEVKDKIKEWTSR</sequence>
<evidence type="ECO:0000313" key="2">
    <source>
        <dbReference type="Proteomes" id="UP000236738"/>
    </source>
</evidence>
<dbReference type="AlphaFoldDB" id="A0A1H5UPY2"/>
<dbReference type="EMBL" id="FNUS01000001">
    <property type="protein sequence ID" value="SEF77086.1"/>
    <property type="molecule type" value="Genomic_DNA"/>
</dbReference>
<organism evidence="1 2">
    <name type="scientific">Halpernia humi</name>
    <dbReference type="NCBI Taxonomy" id="493375"/>
    <lineage>
        <taxon>Bacteria</taxon>
        <taxon>Pseudomonadati</taxon>
        <taxon>Bacteroidota</taxon>
        <taxon>Flavobacteriia</taxon>
        <taxon>Flavobacteriales</taxon>
        <taxon>Weeksellaceae</taxon>
        <taxon>Chryseobacterium group</taxon>
        <taxon>Halpernia</taxon>
    </lineage>
</organism>
<proteinExistence type="predicted"/>